<dbReference type="Proteomes" id="UP000006073">
    <property type="component" value="Unassembled WGS sequence"/>
</dbReference>
<dbReference type="SUPFAM" id="SSF53807">
    <property type="entry name" value="Helical backbone' metal receptor"/>
    <property type="match status" value="1"/>
</dbReference>
<evidence type="ECO:0000259" key="2">
    <source>
        <dbReference type="PROSITE" id="PS50983"/>
    </source>
</evidence>
<keyword evidence="4" id="KW-1185">Reference proteome</keyword>
<dbReference type="NCBIfam" id="NF038402">
    <property type="entry name" value="TroA_like"/>
    <property type="match status" value="1"/>
</dbReference>
<proteinExistence type="predicted"/>
<organism evidence="3 4">
    <name type="scientific">Indibacter alkaliphilus (strain CCUG 57479 / KCTC 22604 / LW1)</name>
    <dbReference type="NCBI Taxonomy" id="1189612"/>
    <lineage>
        <taxon>Bacteria</taxon>
        <taxon>Pseudomonadati</taxon>
        <taxon>Bacteroidota</taxon>
        <taxon>Cytophagia</taxon>
        <taxon>Cytophagales</taxon>
        <taxon>Cyclobacteriaceae</taxon>
    </lineage>
</organism>
<protein>
    <submittedName>
        <fullName evidence="3">ABC-type Fe3+-hydroxamate transport system, periplasmic component</fullName>
    </submittedName>
</protein>
<dbReference type="AlphaFoldDB" id="S2DJP3"/>
<dbReference type="OrthoDB" id="9816357at2"/>
<dbReference type="InterPro" id="IPR050902">
    <property type="entry name" value="ABC_Transporter_SBP"/>
</dbReference>
<dbReference type="EMBL" id="ALWO02000015">
    <property type="protein sequence ID" value="EOZ99162.1"/>
    <property type="molecule type" value="Genomic_DNA"/>
</dbReference>
<dbReference type="Gene3D" id="3.40.50.1980">
    <property type="entry name" value="Nitrogenase molybdenum iron protein domain"/>
    <property type="match status" value="2"/>
</dbReference>
<dbReference type="PANTHER" id="PTHR30535">
    <property type="entry name" value="VITAMIN B12-BINDING PROTEIN"/>
    <property type="match status" value="1"/>
</dbReference>
<name>S2DJP3_INDAL</name>
<sequence length="258" mass="29893">MPFFFDQMNRRIEIPKRPERIISLVPSQTELLVDLGLEDRLVGLTKFCVHPKGLKKQKSIIGGTKSFHFDKIEALQPDLVIGNKEENYQEGIDRLSEKYPVWMSDIYDLEGAFNMMQGIGEITGTSEEADTLVQKIRQNMNITQPKLGSAIYLIWKDPLMVAGRNTFINDMLQKAGFENLVINQRYPELTVEEIRRLDPDYLLLSSEPFPFKQKHIYEFGELLPDTKILLVDGEMFSWYGSRLLYLTAYLKKLQTSFN</sequence>
<feature type="domain" description="Fe/B12 periplasmic-binding" evidence="2">
    <location>
        <begin position="20"/>
        <end position="258"/>
    </location>
</feature>
<accession>S2DJP3</accession>
<evidence type="ECO:0000313" key="4">
    <source>
        <dbReference type="Proteomes" id="UP000006073"/>
    </source>
</evidence>
<gene>
    <name evidence="3" type="ORF">A33Q_0765</name>
</gene>
<reference evidence="3 4" key="1">
    <citation type="journal article" date="2013" name="Genome Announc.">
        <title>Draft Genome Sequence of Indibacter alkaliphilus Strain LW1T, Isolated from Lonar Lake, a Haloalkaline Lake in the Buldana District of Maharashtra, India.</title>
        <authorList>
            <person name="Singh A."/>
            <person name="Kumar Jangir P."/>
            <person name="Sharma R."/>
            <person name="Singh A."/>
            <person name="Kumar Pinnaka A."/>
            <person name="Shivaji S."/>
        </authorList>
    </citation>
    <scope>NUCLEOTIDE SEQUENCE [LARGE SCALE GENOMIC DNA]</scope>
    <source>
        <strain evidence="4">CCUG 57479 / KCTC 22604 / LW1</strain>
    </source>
</reference>
<dbReference type="InterPro" id="IPR002491">
    <property type="entry name" value="ABC_transptr_periplasmic_BD"/>
</dbReference>
<dbReference type="PROSITE" id="PS50983">
    <property type="entry name" value="FE_B12_PBP"/>
    <property type="match status" value="1"/>
</dbReference>
<evidence type="ECO:0000256" key="1">
    <source>
        <dbReference type="ARBA" id="ARBA00022729"/>
    </source>
</evidence>
<comment type="caution">
    <text evidence="3">The sequence shown here is derived from an EMBL/GenBank/DDBJ whole genome shotgun (WGS) entry which is preliminary data.</text>
</comment>
<dbReference type="STRING" id="1189612.A33Q_0765"/>
<dbReference type="PANTHER" id="PTHR30535:SF35">
    <property type="entry name" value="PERIPLASMIC BINDING PROTEIN"/>
    <property type="match status" value="1"/>
</dbReference>
<evidence type="ECO:0000313" key="3">
    <source>
        <dbReference type="EMBL" id="EOZ99162.1"/>
    </source>
</evidence>
<dbReference type="Pfam" id="PF01497">
    <property type="entry name" value="Peripla_BP_2"/>
    <property type="match status" value="1"/>
</dbReference>
<keyword evidence="1" id="KW-0732">Signal</keyword>
<dbReference type="eggNOG" id="COG0614">
    <property type="taxonomic scope" value="Bacteria"/>
</dbReference>
<dbReference type="InterPro" id="IPR054828">
    <property type="entry name" value="Vit_B12_bind_prot"/>
</dbReference>